<comment type="caution">
    <text evidence="3">The sequence shown here is derived from an EMBL/GenBank/DDBJ whole genome shotgun (WGS) entry which is preliminary data.</text>
</comment>
<accession>A0AAE0PA99</accession>
<dbReference type="EMBL" id="JAUTDP010000009">
    <property type="protein sequence ID" value="KAK3396267.1"/>
    <property type="molecule type" value="Genomic_DNA"/>
</dbReference>
<protein>
    <submittedName>
        <fullName evidence="3">Uncharacterized protein</fullName>
    </submittedName>
</protein>
<gene>
    <name evidence="3" type="ORF">B0T20DRAFT_266806</name>
</gene>
<sequence length="301" mass="31554">MQLTNYFLSKSFFLPLLQLTTHLPLTHAQPPLTTNSEGLGFIHIPALETLPSEVTVYGSIVTAAPSSTVFSLDCKTDDDNDENKSPTESIDYCSWLGGLVTKQSKDSITISGHTTEGLTSWLEYDNTFTQTVSTTETSWTDGSVTGVEATYAKAKCTFWPVDGYPQTVAHQTSCTGAITVGQLYNKTLGTGSTALIASEWTTKLNETLNTSWSGFESTRSLVRVTVTGGWDNLEGITGTGTSEISMVTGTVTPSESGAEGEVSSTSSAEGGGSRPSAGVEAPIMAMVVGVAGFVGGAAVLL</sequence>
<reference evidence="3" key="1">
    <citation type="journal article" date="2023" name="Mol. Phylogenet. Evol.">
        <title>Genome-scale phylogeny and comparative genomics of the fungal order Sordariales.</title>
        <authorList>
            <person name="Hensen N."/>
            <person name="Bonometti L."/>
            <person name="Westerberg I."/>
            <person name="Brannstrom I.O."/>
            <person name="Guillou S."/>
            <person name="Cros-Aarteil S."/>
            <person name="Calhoun S."/>
            <person name="Haridas S."/>
            <person name="Kuo A."/>
            <person name="Mondo S."/>
            <person name="Pangilinan J."/>
            <person name="Riley R."/>
            <person name="LaButti K."/>
            <person name="Andreopoulos B."/>
            <person name="Lipzen A."/>
            <person name="Chen C."/>
            <person name="Yan M."/>
            <person name="Daum C."/>
            <person name="Ng V."/>
            <person name="Clum A."/>
            <person name="Steindorff A."/>
            <person name="Ohm R.A."/>
            <person name="Martin F."/>
            <person name="Silar P."/>
            <person name="Natvig D.O."/>
            <person name="Lalanne C."/>
            <person name="Gautier V."/>
            <person name="Ament-Velasquez S.L."/>
            <person name="Kruys A."/>
            <person name="Hutchinson M.I."/>
            <person name="Powell A.J."/>
            <person name="Barry K."/>
            <person name="Miller A.N."/>
            <person name="Grigoriev I.V."/>
            <person name="Debuchy R."/>
            <person name="Gladieux P."/>
            <person name="Hiltunen Thoren M."/>
            <person name="Johannesson H."/>
        </authorList>
    </citation>
    <scope>NUCLEOTIDE SEQUENCE</scope>
    <source>
        <strain evidence="3">FGSC 1904</strain>
    </source>
</reference>
<evidence type="ECO:0000256" key="2">
    <source>
        <dbReference type="SAM" id="SignalP"/>
    </source>
</evidence>
<keyword evidence="4" id="KW-1185">Reference proteome</keyword>
<feature type="signal peptide" evidence="2">
    <location>
        <begin position="1"/>
        <end position="28"/>
    </location>
</feature>
<evidence type="ECO:0000256" key="1">
    <source>
        <dbReference type="SAM" id="MobiDB-lite"/>
    </source>
</evidence>
<dbReference type="Proteomes" id="UP001281003">
    <property type="component" value="Unassembled WGS sequence"/>
</dbReference>
<feature type="chain" id="PRO_5042171949" evidence="2">
    <location>
        <begin position="29"/>
        <end position="301"/>
    </location>
</feature>
<organism evidence="3 4">
    <name type="scientific">Sordaria brevicollis</name>
    <dbReference type="NCBI Taxonomy" id="83679"/>
    <lineage>
        <taxon>Eukaryota</taxon>
        <taxon>Fungi</taxon>
        <taxon>Dikarya</taxon>
        <taxon>Ascomycota</taxon>
        <taxon>Pezizomycotina</taxon>
        <taxon>Sordariomycetes</taxon>
        <taxon>Sordariomycetidae</taxon>
        <taxon>Sordariales</taxon>
        <taxon>Sordariaceae</taxon>
        <taxon>Sordaria</taxon>
    </lineage>
</organism>
<name>A0AAE0PA99_SORBR</name>
<evidence type="ECO:0000313" key="3">
    <source>
        <dbReference type="EMBL" id="KAK3396267.1"/>
    </source>
</evidence>
<keyword evidence="2" id="KW-0732">Signal</keyword>
<reference evidence="3" key="2">
    <citation type="submission" date="2023-07" db="EMBL/GenBank/DDBJ databases">
        <authorList>
            <consortium name="Lawrence Berkeley National Laboratory"/>
            <person name="Haridas S."/>
            <person name="Hensen N."/>
            <person name="Bonometti L."/>
            <person name="Westerberg I."/>
            <person name="Brannstrom I.O."/>
            <person name="Guillou S."/>
            <person name="Cros-Aarteil S."/>
            <person name="Calhoun S."/>
            <person name="Kuo A."/>
            <person name="Mondo S."/>
            <person name="Pangilinan J."/>
            <person name="Riley R."/>
            <person name="LaButti K."/>
            <person name="Andreopoulos B."/>
            <person name="Lipzen A."/>
            <person name="Chen C."/>
            <person name="Yanf M."/>
            <person name="Daum C."/>
            <person name="Ng V."/>
            <person name="Clum A."/>
            <person name="Steindorff A."/>
            <person name="Ohm R."/>
            <person name="Martin F."/>
            <person name="Silar P."/>
            <person name="Natvig D."/>
            <person name="Lalanne C."/>
            <person name="Gautier V."/>
            <person name="Ament-velasquez S.L."/>
            <person name="Kruys A."/>
            <person name="Hutchinson M.I."/>
            <person name="Powell A.J."/>
            <person name="Barry K."/>
            <person name="Miller A.N."/>
            <person name="Grigoriev I.V."/>
            <person name="Debuchy R."/>
            <person name="Gladieux P."/>
            <person name="Thoren M.H."/>
            <person name="Johannesson H."/>
        </authorList>
    </citation>
    <scope>NUCLEOTIDE SEQUENCE</scope>
    <source>
        <strain evidence="3">FGSC 1904</strain>
    </source>
</reference>
<proteinExistence type="predicted"/>
<dbReference type="AlphaFoldDB" id="A0AAE0PA99"/>
<evidence type="ECO:0000313" key="4">
    <source>
        <dbReference type="Proteomes" id="UP001281003"/>
    </source>
</evidence>
<feature type="region of interest" description="Disordered" evidence="1">
    <location>
        <begin position="250"/>
        <end position="276"/>
    </location>
</feature>